<name>A0A1H5WGM0_9RHOB</name>
<feature type="domain" description="Imelysin-like" evidence="4">
    <location>
        <begin position="37"/>
        <end position="306"/>
    </location>
</feature>
<dbReference type="RefSeq" id="WP_103909772.1">
    <property type="nucleotide sequence ID" value="NZ_FNUZ01000002.1"/>
</dbReference>
<feature type="chain" id="PRO_5009288272" description="Imelysin-like domain-containing protein" evidence="3">
    <location>
        <begin position="20"/>
        <end position="328"/>
    </location>
</feature>
<dbReference type="CDD" id="cd14659">
    <property type="entry name" value="Imelysin-like_IPPA"/>
    <property type="match status" value="1"/>
</dbReference>
<evidence type="ECO:0000256" key="3">
    <source>
        <dbReference type="SAM" id="SignalP"/>
    </source>
</evidence>
<dbReference type="InterPro" id="IPR038352">
    <property type="entry name" value="Imelysin_sf"/>
</dbReference>
<dbReference type="GO" id="GO:0030313">
    <property type="term" value="C:cell envelope"/>
    <property type="evidence" value="ECO:0007669"/>
    <property type="project" value="UniProtKB-SubCell"/>
</dbReference>
<comment type="subcellular location">
    <subcellularLocation>
        <location evidence="1">Cell envelope</location>
    </subcellularLocation>
</comment>
<dbReference type="InterPro" id="IPR034984">
    <property type="entry name" value="Imelysin-like_IPPA"/>
</dbReference>
<accession>A0A1H5WGM0</accession>
<dbReference type="Gene3D" id="1.20.1420.20">
    <property type="entry name" value="M75 peptidase, HXXE motif"/>
    <property type="match status" value="1"/>
</dbReference>
<proteinExistence type="predicted"/>
<keyword evidence="2 3" id="KW-0732">Signal</keyword>
<keyword evidence="6" id="KW-1185">Reference proteome</keyword>
<dbReference type="Proteomes" id="UP000236752">
    <property type="component" value="Unassembled WGS sequence"/>
</dbReference>
<evidence type="ECO:0000313" key="5">
    <source>
        <dbReference type="EMBL" id="SEF98490.1"/>
    </source>
</evidence>
<sequence length="328" mass="35479">MKTPFATLAFCALALPAVADVNDVLDQHILPYFHGFAVATDTLADQASETCDPALLKPAYTDAFNAWMAIGDLRIGPSESGALSIYFWPDKRGFTPRTLTRLIDEKDPVVQDATAYSEVSIAARGFFALEQMLYDPAFADYGADSYSCALTAAITADLAAQAKTLADAWAKEFVVTIRTAGQPGNTTYLSEDEALRAVYTQILSSLEFTSVQRLGQPLGTFDRPRPARAEARRSERSLKNVLLASESAYAMAGHLADWDIPHTDAAMSRLRDAATRIEDPAFQDITDPSARFRLEALQIAVQDLKTAIEGEIGGHLGIGAGFNSQDGD</sequence>
<gene>
    <name evidence="5" type="ORF">SAMN04488045_1427</name>
</gene>
<evidence type="ECO:0000256" key="2">
    <source>
        <dbReference type="ARBA" id="ARBA00022729"/>
    </source>
</evidence>
<evidence type="ECO:0000256" key="1">
    <source>
        <dbReference type="ARBA" id="ARBA00004196"/>
    </source>
</evidence>
<feature type="signal peptide" evidence="3">
    <location>
        <begin position="1"/>
        <end position="19"/>
    </location>
</feature>
<dbReference type="EMBL" id="FNUZ01000002">
    <property type="protein sequence ID" value="SEF98490.1"/>
    <property type="molecule type" value="Genomic_DNA"/>
</dbReference>
<dbReference type="AlphaFoldDB" id="A0A1H5WGM0"/>
<dbReference type="OrthoDB" id="5729110at2"/>
<protein>
    <recommendedName>
        <fullName evidence="4">Imelysin-like domain-containing protein</fullName>
    </recommendedName>
</protein>
<evidence type="ECO:0000259" key="4">
    <source>
        <dbReference type="Pfam" id="PF09375"/>
    </source>
</evidence>
<organism evidence="5 6">
    <name type="scientific">Thalassococcus halodurans</name>
    <dbReference type="NCBI Taxonomy" id="373675"/>
    <lineage>
        <taxon>Bacteria</taxon>
        <taxon>Pseudomonadati</taxon>
        <taxon>Pseudomonadota</taxon>
        <taxon>Alphaproteobacteria</taxon>
        <taxon>Rhodobacterales</taxon>
        <taxon>Roseobacteraceae</taxon>
        <taxon>Thalassococcus</taxon>
    </lineage>
</organism>
<dbReference type="InterPro" id="IPR018976">
    <property type="entry name" value="Imelysin-like"/>
</dbReference>
<evidence type="ECO:0000313" key="6">
    <source>
        <dbReference type="Proteomes" id="UP000236752"/>
    </source>
</evidence>
<dbReference type="Pfam" id="PF09375">
    <property type="entry name" value="Peptidase_M75"/>
    <property type="match status" value="1"/>
</dbReference>
<reference evidence="5 6" key="1">
    <citation type="submission" date="2016-10" db="EMBL/GenBank/DDBJ databases">
        <authorList>
            <person name="de Groot N.N."/>
        </authorList>
    </citation>
    <scope>NUCLEOTIDE SEQUENCE [LARGE SCALE GENOMIC DNA]</scope>
    <source>
        <strain evidence="5 6">DSM 26915</strain>
    </source>
</reference>